<proteinExistence type="predicted"/>
<dbReference type="EMBL" id="WJNH01000009">
    <property type="protein sequence ID" value="MRG87372.1"/>
    <property type="molecule type" value="Genomic_DNA"/>
</dbReference>
<keyword evidence="2" id="KW-1185">Reference proteome</keyword>
<gene>
    <name evidence="1" type="ORF">GH754_13835</name>
</gene>
<evidence type="ECO:0000313" key="2">
    <source>
        <dbReference type="Proteomes" id="UP000480185"/>
    </source>
</evidence>
<evidence type="ECO:0000313" key="1">
    <source>
        <dbReference type="EMBL" id="MRG87372.1"/>
    </source>
</evidence>
<evidence type="ECO:0008006" key="3">
    <source>
        <dbReference type="Google" id="ProtNLM"/>
    </source>
</evidence>
<reference evidence="1 2" key="1">
    <citation type="submission" date="2019-11" db="EMBL/GenBank/DDBJ databases">
        <authorList>
            <person name="Li J."/>
        </authorList>
    </citation>
    <scope>NUCLEOTIDE SEQUENCE [LARGE SCALE GENOMIC DNA]</scope>
    <source>
        <strain evidence="1 2">J4</strain>
    </source>
</reference>
<comment type="caution">
    <text evidence="1">The sequence shown here is derived from an EMBL/GenBank/DDBJ whole genome shotgun (WGS) entry which is preliminary data.</text>
</comment>
<organism evidence="1 2">
    <name type="scientific">Salinibacillus xinjiangensis</name>
    <dbReference type="NCBI Taxonomy" id="1229268"/>
    <lineage>
        <taxon>Bacteria</taxon>
        <taxon>Bacillati</taxon>
        <taxon>Bacillota</taxon>
        <taxon>Bacilli</taxon>
        <taxon>Bacillales</taxon>
        <taxon>Bacillaceae</taxon>
        <taxon>Salinibacillus</taxon>
    </lineage>
</organism>
<name>A0A6G1X8V3_9BACI</name>
<sequence>MSNNVQDVIKNLDPATPVDEVIVDGEPEGVTHFITVNDDVAYFRKNNNQIELFELDEISSITMPT</sequence>
<protein>
    <recommendedName>
        <fullName evidence="3">H-type small acid-soluble spore protein</fullName>
    </recommendedName>
</protein>
<dbReference type="RefSeq" id="WP_153729268.1">
    <property type="nucleotide sequence ID" value="NZ_WJNH01000009.1"/>
</dbReference>
<accession>A0A6G1X8V3</accession>
<dbReference type="Proteomes" id="UP000480185">
    <property type="component" value="Unassembled WGS sequence"/>
</dbReference>
<dbReference type="OrthoDB" id="2877072at2"/>
<dbReference type="AlphaFoldDB" id="A0A6G1X8V3"/>